<organism evidence="1 2">
    <name type="scientific">Vigna angularis var. angularis</name>
    <dbReference type="NCBI Taxonomy" id="157739"/>
    <lineage>
        <taxon>Eukaryota</taxon>
        <taxon>Viridiplantae</taxon>
        <taxon>Streptophyta</taxon>
        <taxon>Embryophyta</taxon>
        <taxon>Tracheophyta</taxon>
        <taxon>Spermatophyta</taxon>
        <taxon>Magnoliopsida</taxon>
        <taxon>eudicotyledons</taxon>
        <taxon>Gunneridae</taxon>
        <taxon>Pentapetalae</taxon>
        <taxon>rosids</taxon>
        <taxon>fabids</taxon>
        <taxon>Fabales</taxon>
        <taxon>Fabaceae</taxon>
        <taxon>Papilionoideae</taxon>
        <taxon>50 kb inversion clade</taxon>
        <taxon>NPAAA clade</taxon>
        <taxon>indigoferoid/millettioid clade</taxon>
        <taxon>Phaseoleae</taxon>
        <taxon>Vigna</taxon>
    </lineage>
</organism>
<name>A0A0S3T9H1_PHAAN</name>
<feature type="non-terminal residue" evidence="1">
    <location>
        <position position="75"/>
    </location>
</feature>
<dbReference type="AlphaFoldDB" id="A0A0S3T9H1"/>
<keyword evidence="2" id="KW-1185">Reference proteome</keyword>
<gene>
    <name evidence="1" type="primary">Vigan.11G088900</name>
    <name evidence="1" type="ORF">VIGAN_11088900</name>
</gene>
<evidence type="ECO:0000313" key="1">
    <source>
        <dbReference type="EMBL" id="BAU01620.1"/>
    </source>
</evidence>
<dbReference type="EMBL" id="AP015044">
    <property type="protein sequence ID" value="BAU01620.1"/>
    <property type="molecule type" value="Genomic_DNA"/>
</dbReference>
<protein>
    <submittedName>
        <fullName evidence="1">Uncharacterized protein</fullName>
    </submittedName>
</protein>
<reference evidence="1 2" key="1">
    <citation type="journal article" date="2015" name="Sci. Rep.">
        <title>The power of single molecule real-time sequencing technology in the de novo assembly of a eukaryotic genome.</title>
        <authorList>
            <person name="Sakai H."/>
            <person name="Naito K."/>
            <person name="Ogiso-Tanaka E."/>
            <person name="Takahashi Y."/>
            <person name="Iseki K."/>
            <person name="Muto C."/>
            <person name="Satou K."/>
            <person name="Teruya K."/>
            <person name="Shiroma A."/>
            <person name="Shimoji M."/>
            <person name="Hirano T."/>
            <person name="Itoh T."/>
            <person name="Kaga A."/>
            <person name="Tomooka N."/>
        </authorList>
    </citation>
    <scope>NUCLEOTIDE SEQUENCE [LARGE SCALE GENOMIC DNA]</scope>
    <source>
        <strain evidence="2">cv. Shumari</strain>
    </source>
</reference>
<proteinExistence type="predicted"/>
<accession>A0A0S3T9H1</accession>
<dbReference type="Proteomes" id="UP000291084">
    <property type="component" value="Chromosome 11"/>
</dbReference>
<sequence length="75" mass="8413">MCRPLVSSMCCYPSNAGQRVSRPWQQFVGRHHLPCCWTTISVSNRCSSAVCRCSGTVFRCSGTVFRCTDTVFRCP</sequence>
<evidence type="ECO:0000313" key="2">
    <source>
        <dbReference type="Proteomes" id="UP000291084"/>
    </source>
</evidence>